<evidence type="ECO:0000313" key="3">
    <source>
        <dbReference type="EMBL" id="GGP60977.1"/>
    </source>
</evidence>
<evidence type="ECO:0000259" key="2">
    <source>
        <dbReference type="Pfam" id="PF00561"/>
    </source>
</evidence>
<gene>
    <name evidence="3" type="ORF">GCM10009409_28570</name>
</gene>
<dbReference type="PRINTS" id="PR00111">
    <property type="entry name" value="ABHYDROLASE"/>
</dbReference>
<feature type="domain" description="AB hydrolase-1" evidence="2">
    <location>
        <begin position="31"/>
        <end position="299"/>
    </location>
</feature>
<dbReference type="Pfam" id="PF00561">
    <property type="entry name" value="Abhydrolase_1"/>
    <property type="match status" value="1"/>
</dbReference>
<dbReference type="RefSeq" id="WP_188921540.1">
    <property type="nucleotide sequence ID" value="NZ_BMQV01000033.1"/>
</dbReference>
<keyword evidence="1 3" id="KW-0378">Hydrolase</keyword>
<comment type="caution">
    <text evidence="3">The sequence shown here is derived from an EMBL/GenBank/DDBJ whole genome shotgun (WGS) entry which is preliminary data.</text>
</comment>
<protein>
    <submittedName>
        <fullName evidence="3">Epoxide hydrolase</fullName>
    </submittedName>
</protein>
<keyword evidence="4" id="KW-1185">Reference proteome</keyword>
<proteinExistence type="predicted"/>
<organism evidence="3 4">
    <name type="scientific">Shewanella saliphila</name>
    <dbReference type="NCBI Taxonomy" id="2282698"/>
    <lineage>
        <taxon>Bacteria</taxon>
        <taxon>Pseudomonadati</taxon>
        <taxon>Pseudomonadota</taxon>
        <taxon>Gammaproteobacteria</taxon>
        <taxon>Alteromonadales</taxon>
        <taxon>Shewanellaceae</taxon>
        <taxon>Shewanella</taxon>
    </lineage>
</organism>
<dbReference type="GO" id="GO:0016787">
    <property type="term" value="F:hydrolase activity"/>
    <property type="evidence" value="ECO:0007669"/>
    <property type="project" value="UniProtKB-KW"/>
</dbReference>
<sequence length="315" mass="35768">MTLTHNHILIDDINIHYVESGPKAAQQPLETIIFLHGFPEFWGTWDKQLAFFSQHYRVIAPDLPGYNLSDKPNNTDFYALPNLISVMSKLIAALSPERPVTLVAHDWGGAIAWPLAAFKPHLLQQLVILNAAHPSTFTREMINNPQQRNKSAYIHQLIGKDCENLLTQDNYHYLTNNILQCDKGSFFTDDVIASYRQVWQQPGAVNGMLQYYRAMPQLAAKETLEAQDNGEHRTTSASQVKPTNEIKIPNIRINIPTLVLWGELDLAFVNENLDGLTDYVPDCTIKRFPNTSHWLQHEQPDAVNLAINEFINSSK</sequence>
<name>A0ABQ2QAH1_9GAMM</name>
<dbReference type="Proteomes" id="UP000654367">
    <property type="component" value="Unassembled WGS sequence"/>
</dbReference>
<evidence type="ECO:0000313" key="4">
    <source>
        <dbReference type="Proteomes" id="UP000654367"/>
    </source>
</evidence>
<dbReference type="PANTHER" id="PTHR43329">
    <property type="entry name" value="EPOXIDE HYDROLASE"/>
    <property type="match status" value="1"/>
</dbReference>
<reference evidence="4" key="1">
    <citation type="journal article" date="2019" name="Int. J. Syst. Evol. Microbiol.">
        <title>The Global Catalogue of Microorganisms (GCM) 10K type strain sequencing project: providing services to taxonomists for standard genome sequencing and annotation.</title>
        <authorList>
            <consortium name="The Broad Institute Genomics Platform"/>
            <consortium name="The Broad Institute Genome Sequencing Center for Infectious Disease"/>
            <person name="Wu L."/>
            <person name="Ma J."/>
        </authorList>
    </citation>
    <scope>NUCLEOTIDE SEQUENCE [LARGE SCALE GENOMIC DNA]</scope>
    <source>
        <strain evidence="4">JCM 32304</strain>
    </source>
</reference>
<dbReference type="PRINTS" id="PR00412">
    <property type="entry name" value="EPOXHYDRLASE"/>
</dbReference>
<dbReference type="Gene3D" id="3.40.50.1820">
    <property type="entry name" value="alpha/beta hydrolase"/>
    <property type="match status" value="1"/>
</dbReference>
<dbReference type="InterPro" id="IPR000639">
    <property type="entry name" value="Epox_hydrolase-like"/>
</dbReference>
<evidence type="ECO:0000256" key="1">
    <source>
        <dbReference type="ARBA" id="ARBA00022801"/>
    </source>
</evidence>
<accession>A0ABQ2QAH1</accession>
<dbReference type="InterPro" id="IPR000073">
    <property type="entry name" value="AB_hydrolase_1"/>
</dbReference>
<dbReference type="EMBL" id="BMQV01000033">
    <property type="protein sequence ID" value="GGP60977.1"/>
    <property type="molecule type" value="Genomic_DNA"/>
</dbReference>
<dbReference type="InterPro" id="IPR029058">
    <property type="entry name" value="AB_hydrolase_fold"/>
</dbReference>
<dbReference type="SUPFAM" id="SSF53474">
    <property type="entry name" value="alpha/beta-Hydrolases"/>
    <property type="match status" value="1"/>
</dbReference>